<sequence>MIGISSSARTLRRYSSAISTPRQEEKSASVRPPAASISSASSVSASLLGPSRPGSGICFGRYNAPCLAKSNGEPTSNICTFAGSISPASNSSSSSESSPLDSLTTKPIDLAIESKDLPTESVALVAITGVSVNRFARSTCDTDSGAK</sequence>
<evidence type="ECO:0000256" key="1">
    <source>
        <dbReference type="SAM" id="MobiDB-lite"/>
    </source>
</evidence>
<organism evidence="2">
    <name type="scientific">freshwater metagenome</name>
    <dbReference type="NCBI Taxonomy" id="449393"/>
    <lineage>
        <taxon>unclassified sequences</taxon>
        <taxon>metagenomes</taxon>
        <taxon>ecological metagenomes</taxon>
    </lineage>
</organism>
<reference evidence="2" key="1">
    <citation type="submission" date="2020-05" db="EMBL/GenBank/DDBJ databases">
        <authorList>
            <person name="Chiriac C."/>
            <person name="Salcher M."/>
            <person name="Ghai R."/>
            <person name="Kavagutti S V."/>
        </authorList>
    </citation>
    <scope>NUCLEOTIDE SEQUENCE</scope>
</reference>
<proteinExistence type="predicted"/>
<dbReference type="EMBL" id="CAEZUQ010000118">
    <property type="protein sequence ID" value="CAB4613061.1"/>
    <property type="molecule type" value="Genomic_DNA"/>
</dbReference>
<accession>A0A6J6HH40</accession>
<dbReference type="AlphaFoldDB" id="A0A6J6HH40"/>
<evidence type="ECO:0000313" key="2">
    <source>
        <dbReference type="EMBL" id="CAB4613061.1"/>
    </source>
</evidence>
<gene>
    <name evidence="2" type="ORF">UFOPK1842_00885</name>
</gene>
<feature type="region of interest" description="Disordered" evidence="1">
    <location>
        <begin position="1"/>
        <end position="36"/>
    </location>
</feature>
<protein>
    <submittedName>
        <fullName evidence="2">Unannotated protein</fullName>
    </submittedName>
</protein>
<name>A0A6J6HH40_9ZZZZ</name>